<dbReference type="Proteomes" id="UP001597055">
    <property type="component" value="Unassembled WGS sequence"/>
</dbReference>
<sequence length="219" mass="24009">MTDLAPPFDAFGVHYERALRTPTGPVVLRDAAGSAGTRHDVGRYLGDADAVERRLARELPGPVLDIGCGPGRMVRAAREAGREALGVDVSEAATRIARRRGIPVWHGSVFDVLPDEGAWGTALLLDGNIGIGGDPAELLTRCRNLLRARGTVVVEVHPDPRRDRRFHAVLTDENGNAGATFPWAEVGRRALRRHARRAGLVRAREWHAGIRWFAEYHRS</sequence>
<proteinExistence type="predicted"/>
<reference evidence="2" key="1">
    <citation type="journal article" date="2019" name="Int. J. Syst. Evol. Microbiol.">
        <title>The Global Catalogue of Microorganisms (GCM) 10K type strain sequencing project: providing services to taxonomists for standard genome sequencing and annotation.</title>
        <authorList>
            <consortium name="The Broad Institute Genomics Platform"/>
            <consortium name="The Broad Institute Genome Sequencing Center for Infectious Disease"/>
            <person name="Wu L."/>
            <person name="Ma J."/>
        </authorList>
    </citation>
    <scope>NUCLEOTIDE SEQUENCE [LARGE SCALE GENOMIC DNA]</scope>
    <source>
        <strain evidence="2">CCUG 54523</strain>
    </source>
</reference>
<dbReference type="EMBL" id="JBHTII010000001">
    <property type="protein sequence ID" value="MFD0791015.1"/>
    <property type="molecule type" value="Genomic_DNA"/>
</dbReference>
<organism evidence="1 2">
    <name type="scientific">Microbacterium insulae</name>
    <dbReference type="NCBI Taxonomy" id="483014"/>
    <lineage>
        <taxon>Bacteria</taxon>
        <taxon>Bacillati</taxon>
        <taxon>Actinomycetota</taxon>
        <taxon>Actinomycetes</taxon>
        <taxon>Micrococcales</taxon>
        <taxon>Microbacteriaceae</taxon>
        <taxon>Microbacterium</taxon>
    </lineage>
</organism>
<dbReference type="EC" id="2.1.1.222" evidence="1"/>
<gene>
    <name evidence="1" type="ORF">ACFQ0P_11450</name>
</gene>
<dbReference type="RefSeq" id="WP_204978825.1">
    <property type="nucleotide sequence ID" value="NZ_JBHTII010000001.1"/>
</dbReference>
<evidence type="ECO:0000313" key="2">
    <source>
        <dbReference type="Proteomes" id="UP001597055"/>
    </source>
</evidence>
<dbReference type="Gene3D" id="3.40.50.150">
    <property type="entry name" value="Vaccinia Virus protein VP39"/>
    <property type="match status" value="1"/>
</dbReference>
<dbReference type="CDD" id="cd02440">
    <property type="entry name" value="AdoMet_MTases"/>
    <property type="match status" value="1"/>
</dbReference>
<dbReference type="SUPFAM" id="SSF53335">
    <property type="entry name" value="S-adenosyl-L-methionine-dependent methyltransferases"/>
    <property type="match status" value="1"/>
</dbReference>
<dbReference type="GO" id="GO:0032259">
    <property type="term" value="P:methylation"/>
    <property type="evidence" value="ECO:0007669"/>
    <property type="project" value="UniProtKB-KW"/>
</dbReference>
<dbReference type="InterPro" id="IPR029063">
    <property type="entry name" value="SAM-dependent_MTases_sf"/>
</dbReference>
<evidence type="ECO:0000313" key="1">
    <source>
        <dbReference type="EMBL" id="MFD0791015.1"/>
    </source>
</evidence>
<keyword evidence="2" id="KW-1185">Reference proteome</keyword>
<name>A0ABW3AJQ4_9MICO</name>
<dbReference type="Pfam" id="PF13489">
    <property type="entry name" value="Methyltransf_23"/>
    <property type="match status" value="1"/>
</dbReference>
<dbReference type="GO" id="GO:0061542">
    <property type="term" value="F:3-demethylubiquinol 3-O-methyltransferase activity"/>
    <property type="evidence" value="ECO:0007669"/>
    <property type="project" value="UniProtKB-EC"/>
</dbReference>
<dbReference type="EC" id="2.1.1.64" evidence="1"/>
<protein>
    <submittedName>
        <fullName evidence="1">Class I SAM-dependent methyltransferase</fullName>
        <ecNumber evidence="1">2.1.1.222</ecNumber>
        <ecNumber evidence="1">2.1.1.64</ecNumber>
    </submittedName>
</protein>
<accession>A0ABW3AJQ4</accession>
<keyword evidence="1" id="KW-0808">Transferase</keyword>
<comment type="caution">
    <text evidence="1">The sequence shown here is derived from an EMBL/GenBank/DDBJ whole genome shotgun (WGS) entry which is preliminary data.</text>
</comment>
<keyword evidence="1" id="KW-0489">Methyltransferase</keyword>
<dbReference type="GO" id="GO:0102208">
    <property type="term" value="F:2-polyprenyl-6-hydroxyphenol methylase activity"/>
    <property type="evidence" value="ECO:0007669"/>
    <property type="project" value="UniProtKB-EC"/>
</dbReference>